<evidence type="ECO:0000256" key="1">
    <source>
        <dbReference type="SAM" id="MobiDB-lite"/>
    </source>
</evidence>
<comment type="caution">
    <text evidence="3">The sequence shown here is derived from an EMBL/GenBank/DDBJ whole genome shotgun (WGS) entry which is preliminary data.</text>
</comment>
<keyword evidence="4" id="KW-1185">Reference proteome</keyword>
<dbReference type="InterPro" id="IPR019401">
    <property type="entry name" value="Znf_CHCC"/>
</dbReference>
<proteinExistence type="predicted"/>
<organism evidence="3 4">
    <name type="scientific">Friedmanniomyces endolithicus</name>
    <dbReference type="NCBI Taxonomy" id="329885"/>
    <lineage>
        <taxon>Eukaryota</taxon>
        <taxon>Fungi</taxon>
        <taxon>Dikarya</taxon>
        <taxon>Ascomycota</taxon>
        <taxon>Pezizomycotina</taxon>
        <taxon>Dothideomycetes</taxon>
        <taxon>Dothideomycetidae</taxon>
        <taxon>Mycosphaerellales</taxon>
        <taxon>Teratosphaeriaceae</taxon>
        <taxon>Friedmanniomyces</taxon>
    </lineage>
</organism>
<dbReference type="EMBL" id="JAUJLE010000082">
    <property type="protein sequence ID" value="KAK0987662.1"/>
    <property type="molecule type" value="Genomic_DNA"/>
</dbReference>
<feature type="compositionally biased region" description="Basic and acidic residues" evidence="1">
    <location>
        <begin position="71"/>
        <end position="80"/>
    </location>
</feature>
<evidence type="ECO:0000313" key="4">
    <source>
        <dbReference type="Proteomes" id="UP001175353"/>
    </source>
</evidence>
<feature type="compositionally biased region" description="Polar residues" evidence="1">
    <location>
        <begin position="209"/>
        <end position="221"/>
    </location>
</feature>
<protein>
    <recommendedName>
        <fullName evidence="2">Zinc finger CHCC-type domain-containing protein</fullName>
    </recommendedName>
</protein>
<feature type="region of interest" description="Disordered" evidence="1">
    <location>
        <begin position="192"/>
        <end position="227"/>
    </location>
</feature>
<evidence type="ECO:0000313" key="3">
    <source>
        <dbReference type="EMBL" id="KAK0987662.1"/>
    </source>
</evidence>
<feature type="region of interest" description="Disordered" evidence="1">
    <location>
        <begin position="70"/>
        <end position="95"/>
    </location>
</feature>
<dbReference type="Gene3D" id="2.60.260.40">
    <property type="entry name" value="q5lls5 like domains"/>
    <property type="match status" value="1"/>
</dbReference>
<name>A0AAN6QU26_9PEZI</name>
<reference evidence="3" key="1">
    <citation type="submission" date="2023-06" db="EMBL/GenBank/DDBJ databases">
        <title>Black Yeasts Isolated from many extreme environments.</title>
        <authorList>
            <person name="Coleine C."/>
            <person name="Stajich J.E."/>
            <person name="Selbmann L."/>
        </authorList>
    </citation>
    <scope>NUCLEOTIDE SEQUENCE</scope>
    <source>
        <strain evidence="3">CCFEE 5200</strain>
    </source>
</reference>
<dbReference type="PANTHER" id="PTHR13156:SF0">
    <property type="entry name" value="NADH DEHYDROGENASE [UBIQUINONE] IRON-SULFUR PROTEIN 6, MITOCHONDRIAL"/>
    <property type="match status" value="1"/>
</dbReference>
<dbReference type="Proteomes" id="UP001175353">
    <property type="component" value="Unassembled WGS sequence"/>
</dbReference>
<dbReference type="PANTHER" id="PTHR13156">
    <property type="entry name" value="NADH-UBIQUINONE OXIDOREDUCTASE 13 KD-A SUBUNIT"/>
    <property type="match status" value="1"/>
</dbReference>
<evidence type="ECO:0000259" key="2">
    <source>
        <dbReference type="Pfam" id="PF10276"/>
    </source>
</evidence>
<feature type="compositionally biased region" description="Polar residues" evidence="1">
    <location>
        <begin position="49"/>
        <end position="58"/>
    </location>
</feature>
<accession>A0AAN6QU26</accession>
<dbReference type="Pfam" id="PF10276">
    <property type="entry name" value="zf-CHCC"/>
    <property type="match status" value="1"/>
</dbReference>
<dbReference type="FunFam" id="2.60.260.40:FF:000003">
    <property type="entry name" value="NADH dehydrogenase [ubiquinone] iron-sulfur protein 6, mitochondrial"/>
    <property type="match status" value="1"/>
</dbReference>
<feature type="region of interest" description="Disordered" evidence="1">
    <location>
        <begin position="1"/>
        <end position="58"/>
    </location>
</feature>
<gene>
    <name evidence="3" type="ORF">LTR91_009784</name>
</gene>
<dbReference type="AlphaFoldDB" id="A0AAN6QU26"/>
<dbReference type="GO" id="GO:0005739">
    <property type="term" value="C:mitochondrion"/>
    <property type="evidence" value="ECO:0007669"/>
    <property type="project" value="GOC"/>
</dbReference>
<dbReference type="GO" id="GO:0006120">
    <property type="term" value="P:mitochondrial electron transport, NADH to ubiquinone"/>
    <property type="evidence" value="ECO:0007669"/>
    <property type="project" value="TreeGrafter"/>
</dbReference>
<feature type="compositionally biased region" description="Polar residues" evidence="1">
    <location>
        <begin position="23"/>
        <end position="32"/>
    </location>
</feature>
<feature type="domain" description="Zinc finger CHCC-type" evidence="2">
    <location>
        <begin position="135"/>
        <end position="170"/>
    </location>
</feature>
<sequence length="227" mass="24987">MLQRTSLRALRAASHRPPPNTLRAASSRSTDNPVPANDPNPTPAHSPVHPNTTNALATSSEGAGDFILQESPEKAEERRVMQAPNREGIWSRSQKPRAEAMVGPRFEQTVMEDQPRPYAAIDLIHRQPVRWTKTRSVSCDGGGGPLGHPRIFINVDKPQICWCTYCGLPFVMQAHEKNRKYLQSLPSTSFPLEPTNDPAALPSGHITGKTGSTEPYQSNTGLPLEQR</sequence>